<dbReference type="InterPro" id="IPR031729">
    <property type="entry name" value="Fanconi_A_N"/>
</dbReference>
<keyword evidence="4" id="KW-1185">Reference proteome</keyword>
<feature type="domain" description="Fanconi anaemia group A protein helical" evidence="2">
    <location>
        <begin position="497"/>
        <end position="574"/>
    </location>
</feature>
<dbReference type="Proteomes" id="UP001381693">
    <property type="component" value="Unassembled WGS sequence"/>
</dbReference>
<evidence type="ECO:0000259" key="1">
    <source>
        <dbReference type="Pfam" id="PF15865"/>
    </source>
</evidence>
<sequence length="1342" mass="152081">MCDMEKFKSSLAKVVYLHIDISAMIREVGCDNSKNVVLEHIENHAAELDIPVSLAAKNVVTCQIKTVAEQAKKGQEYDGALHGILNITRDLMKRGILLETDLGEQLLCNSTFLSLPLTVLWKFKCIGVVSLEQIVKSIHDGKGGSVGSLLDDLINIILHKGQDPDSIAIAGDMLASLVSLSYNLDKEEYISLSKYSSDMLYSVTEHLLDYILKEDKVTGVQNTCTGSNNNKHINTDHSKTQSAESVYSNKSSVLNIYELLMNNLQVTLQALQKFCSSQLVYLLTFRPMLHVANVLKSQELWRSTNANPILSSLIQKLVIVVGYEAAIETLNTVVMNDEVNWGSVLTLVATVVNCHRLAVTSLKGIVESHIRQGCEEQDIESLVIGFIFARHASQEGRHLFPSYSQWFNALFATESGSPAATKQGFVFLVQFLTDLVPHEPAYCLRAHVTNQIYVPRGCQEVLKDYFTLARARLQDLNENFDGNMNSQRNLVEKGKVMKEVETCIQQFCQSGKIPNFILEASIFRKPYYLSSFLPILLTPRTLPDEPDPQITLVEALHNSGKIPVTMYKNYHESCQKVATDCSGVYINKEEEIVSEEPLKELSCILQELVTTSSVLPVLSHISKKIEEIMKPFDLKMKDHKYLILNVKMFNSKLIGYQVIEEFVSAIVKACLLQNEDNLPINRPDWLPQFLSLISASSSLQLSLFNYLLHNLEQGQEGNLSNPQMQIHGALLFEICCIEGLFLPVTDSKDICKNQSTFTSLYLNKLESGISTKNSCVFSCSILSYWLQWHMMSYKTDGKIDSLSTLPVQLVSQYCLLAPRVSIIRDNDKDEDLTTAHVYSLLEGYGVNECSKLYYDQIHKSPYREKWIPYEKWCKFELCASWQDTTLEVRLTYLQYRIQQDFVKLDDTQSSEGTRMSISEIISKMVFSLIEARVNRESCQNNYSEMLLLLQRLSHLSPDVSICLLEEWHKQFAKRPDKDMYVMSFMSICRCLPPSYFLPSKQFLQLSGPLEYLVELLKVTGRGLQLNLCDTTFICSCLINGARENNIKDVQIEIHLSHIRSALLFHADSVKSLFMNNIDVVQKHQSLRNVHAALLDPIHNASLLTPEEIGISLLSLCLKTYDATDISTPNGMEICRNFFVKWLLAYIGLQQMNGVIPLFLEEKDSSPALREQDMKVILTCRKELAKLLLFLEPASLVSKIFPGRQQTLLSLKMVPTACAYVVMSDLVFMRRTCNYDEKKDILEIKLFDLLLHSEIFIQKVVESQESNESDQKLLSSTQVNKQLVKENIYSTEAGYLQELNEKIFSLLSRLSSKTLDKLPESTITKCNKAIQSAIKYQLQCPEK</sequence>
<evidence type="ECO:0008006" key="5">
    <source>
        <dbReference type="Google" id="ProtNLM"/>
    </source>
</evidence>
<evidence type="ECO:0000313" key="4">
    <source>
        <dbReference type="Proteomes" id="UP001381693"/>
    </source>
</evidence>
<dbReference type="GO" id="GO:0036297">
    <property type="term" value="P:interstrand cross-link repair"/>
    <property type="evidence" value="ECO:0007669"/>
    <property type="project" value="InterPro"/>
</dbReference>
<evidence type="ECO:0000259" key="2">
    <source>
        <dbReference type="Pfam" id="PF24781"/>
    </source>
</evidence>
<organism evidence="3 4">
    <name type="scientific">Halocaridina rubra</name>
    <name type="common">Hawaiian red shrimp</name>
    <dbReference type="NCBI Taxonomy" id="373956"/>
    <lineage>
        <taxon>Eukaryota</taxon>
        <taxon>Metazoa</taxon>
        <taxon>Ecdysozoa</taxon>
        <taxon>Arthropoda</taxon>
        <taxon>Crustacea</taxon>
        <taxon>Multicrustacea</taxon>
        <taxon>Malacostraca</taxon>
        <taxon>Eumalacostraca</taxon>
        <taxon>Eucarida</taxon>
        <taxon>Decapoda</taxon>
        <taxon>Pleocyemata</taxon>
        <taxon>Caridea</taxon>
        <taxon>Atyoidea</taxon>
        <taxon>Atyidae</taxon>
        <taxon>Halocaridina</taxon>
    </lineage>
</organism>
<dbReference type="GO" id="GO:0043240">
    <property type="term" value="C:Fanconi anaemia nuclear complex"/>
    <property type="evidence" value="ECO:0007669"/>
    <property type="project" value="InterPro"/>
</dbReference>
<proteinExistence type="predicted"/>
<dbReference type="InterPro" id="IPR003516">
    <property type="entry name" value="FANCA"/>
</dbReference>
<name>A0AAN8WQ42_HALRR</name>
<dbReference type="InterPro" id="IPR055386">
    <property type="entry name" value="FANCA_helical"/>
</dbReference>
<dbReference type="Pfam" id="PF15865">
    <property type="entry name" value="Fanconi_A_N"/>
    <property type="match status" value="1"/>
</dbReference>
<gene>
    <name evidence="3" type="ORF">SK128_013543</name>
</gene>
<feature type="domain" description="Fanconi anaemia group A protein N-terminal" evidence="1">
    <location>
        <begin position="117"/>
        <end position="477"/>
    </location>
</feature>
<reference evidence="3 4" key="1">
    <citation type="submission" date="2023-11" db="EMBL/GenBank/DDBJ databases">
        <title>Halocaridina rubra genome assembly.</title>
        <authorList>
            <person name="Smith C."/>
        </authorList>
    </citation>
    <scope>NUCLEOTIDE SEQUENCE [LARGE SCALE GENOMIC DNA]</scope>
    <source>
        <strain evidence="3">EP-1</strain>
        <tissue evidence="3">Whole</tissue>
    </source>
</reference>
<evidence type="ECO:0000313" key="3">
    <source>
        <dbReference type="EMBL" id="KAK7068186.1"/>
    </source>
</evidence>
<dbReference type="Pfam" id="PF24781">
    <property type="entry name" value="FANCA_helical"/>
    <property type="match status" value="1"/>
</dbReference>
<dbReference type="PANTHER" id="PTHR12047:SF2">
    <property type="entry name" value="FANCONI ANEMIA GROUP A PROTEIN"/>
    <property type="match status" value="1"/>
</dbReference>
<protein>
    <recommendedName>
        <fullName evidence="5">Fanconi anemia group A protein</fullName>
    </recommendedName>
</protein>
<dbReference type="EMBL" id="JAXCGZ010017387">
    <property type="protein sequence ID" value="KAK7068186.1"/>
    <property type="molecule type" value="Genomic_DNA"/>
</dbReference>
<accession>A0AAN8WQ42</accession>
<comment type="caution">
    <text evidence="3">The sequence shown here is derived from an EMBL/GenBank/DDBJ whole genome shotgun (WGS) entry which is preliminary data.</text>
</comment>
<dbReference type="PANTHER" id="PTHR12047">
    <property type="entry name" value="FANCONI ANEMIA GROUP A PROTEIN"/>
    <property type="match status" value="1"/>
</dbReference>